<dbReference type="PROSITE" id="PS51843">
    <property type="entry name" value="NR_LBD"/>
    <property type="match status" value="1"/>
</dbReference>
<evidence type="ECO:0000256" key="5">
    <source>
        <dbReference type="ARBA" id="ARBA00023015"/>
    </source>
</evidence>
<comment type="similarity">
    <text evidence="10">Belongs to the nuclear hormone receptor family.</text>
</comment>
<keyword evidence="6 10" id="KW-0238">DNA-binding</keyword>
<comment type="subcellular location">
    <subcellularLocation>
        <location evidence="1 10">Nucleus</location>
    </subcellularLocation>
</comment>
<dbReference type="PROSITE" id="PS00031">
    <property type="entry name" value="NUCLEAR_REC_DBD_1"/>
    <property type="match status" value="1"/>
</dbReference>
<dbReference type="GO" id="GO:0045944">
    <property type="term" value="P:positive regulation of transcription by RNA polymerase II"/>
    <property type="evidence" value="ECO:0007669"/>
    <property type="project" value="TreeGrafter"/>
</dbReference>
<gene>
    <name evidence="14" type="ORF">MNOR_LOCUS11349</name>
</gene>
<evidence type="ECO:0000256" key="2">
    <source>
        <dbReference type="ARBA" id="ARBA00022723"/>
    </source>
</evidence>
<evidence type="ECO:0000259" key="13">
    <source>
        <dbReference type="PROSITE" id="PS51843"/>
    </source>
</evidence>
<feature type="compositionally biased region" description="Basic and acidic residues" evidence="11">
    <location>
        <begin position="110"/>
        <end position="129"/>
    </location>
</feature>
<dbReference type="InterPro" id="IPR001628">
    <property type="entry name" value="Znf_hrmn_rcpt"/>
</dbReference>
<evidence type="ECO:0000313" key="15">
    <source>
        <dbReference type="Proteomes" id="UP001497623"/>
    </source>
</evidence>
<dbReference type="GO" id="GO:0008270">
    <property type="term" value="F:zinc ion binding"/>
    <property type="evidence" value="ECO:0007669"/>
    <property type="project" value="UniProtKB-KW"/>
</dbReference>
<evidence type="ECO:0000259" key="12">
    <source>
        <dbReference type="PROSITE" id="PS51030"/>
    </source>
</evidence>
<evidence type="ECO:0000256" key="10">
    <source>
        <dbReference type="RuleBase" id="RU004334"/>
    </source>
</evidence>
<dbReference type="Gene3D" id="1.10.565.10">
    <property type="entry name" value="Retinoid X Receptor"/>
    <property type="match status" value="1"/>
</dbReference>
<dbReference type="Gene3D" id="3.30.50.10">
    <property type="entry name" value="Erythroid Transcription Factor GATA-1, subunit A"/>
    <property type="match status" value="1"/>
</dbReference>
<evidence type="ECO:0000256" key="4">
    <source>
        <dbReference type="ARBA" id="ARBA00022833"/>
    </source>
</evidence>
<evidence type="ECO:0000256" key="1">
    <source>
        <dbReference type="ARBA" id="ARBA00004123"/>
    </source>
</evidence>
<evidence type="ECO:0000256" key="6">
    <source>
        <dbReference type="ARBA" id="ARBA00023125"/>
    </source>
</evidence>
<evidence type="ECO:0000256" key="7">
    <source>
        <dbReference type="ARBA" id="ARBA00023163"/>
    </source>
</evidence>
<comment type="caution">
    <text evidence="14">The sequence shown here is derived from an EMBL/GenBank/DDBJ whole genome shotgun (WGS) entry which is preliminary data.</text>
</comment>
<evidence type="ECO:0000256" key="9">
    <source>
        <dbReference type="ARBA" id="ARBA00023242"/>
    </source>
</evidence>
<accession>A0AAV2QCQ5</accession>
<keyword evidence="2 10" id="KW-0479">Metal-binding</keyword>
<dbReference type="Pfam" id="PF00104">
    <property type="entry name" value="Hormone_recep"/>
    <property type="match status" value="1"/>
</dbReference>
<proteinExistence type="inferred from homology"/>
<dbReference type="GO" id="GO:0000122">
    <property type="term" value="P:negative regulation of transcription by RNA polymerase II"/>
    <property type="evidence" value="ECO:0007669"/>
    <property type="project" value="TreeGrafter"/>
</dbReference>
<dbReference type="PROSITE" id="PS51030">
    <property type="entry name" value="NUCLEAR_REC_DBD_2"/>
    <property type="match status" value="1"/>
</dbReference>
<dbReference type="FunFam" id="1.10.565.10:FF:000035">
    <property type="entry name" value="Nuclear hormone receptor HR96"/>
    <property type="match status" value="1"/>
</dbReference>
<dbReference type="GO" id="GO:0004879">
    <property type="term" value="F:nuclear receptor activity"/>
    <property type="evidence" value="ECO:0007669"/>
    <property type="project" value="TreeGrafter"/>
</dbReference>
<dbReference type="GO" id="GO:0000978">
    <property type="term" value="F:RNA polymerase II cis-regulatory region sequence-specific DNA binding"/>
    <property type="evidence" value="ECO:0007669"/>
    <property type="project" value="TreeGrafter"/>
</dbReference>
<evidence type="ECO:0000256" key="3">
    <source>
        <dbReference type="ARBA" id="ARBA00022771"/>
    </source>
</evidence>
<keyword evidence="9 10" id="KW-0539">Nucleus</keyword>
<organism evidence="14 15">
    <name type="scientific">Meganyctiphanes norvegica</name>
    <name type="common">Northern krill</name>
    <name type="synonym">Thysanopoda norvegica</name>
    <dbReference type="NCBI Taxonomy" id="48144"/>
    <lineage>
        <taxon>Eukaryota</taxon>
        <taxon>Metazoa</taxon>
        <taxon>Ecdysozoa</taxon>
        <taxon>Arthropoda</taxon>
        <taxon>Crustacea</taxon>
        <taxon>Multicrustacea</taxon>
        <taxon>Malacostraca</taxon>
        <taxon>Eumalacostraca</taxon>
        <taxon>Eucarida</taxon>
        <taxon>Euphausiacea</taxon>
        <taxon>Euphausiidae</taxon>
        <taxon>Meganyctiphanes</taxon>
    </lineage>
</organism>
<reference evidence="14 15" key="1">
    <citation type="submission" date="2024-05" db="EMBL/GenBank/DDBJ databases">
        <authorList>
            <person name="Wallberg A."/>
        </authorList>
    </citation>
    <scope>NUCLEOTIDE SEQUENCE [LARGE SCALE GENOMIC DNA]</scope>
</reference>
<dbReference type="PRINTS" id="PR00047">
    <property type="entry name" value="STROIDFINGER"/>
</dbReference>
<dbReference type="PANTHER" id="PTHR24082:SF283">
    <property type="entry name" value="NUCLEAR HORMONE RECEPTOR HR96"/>
    <property type="match status" value="1"/>
</dbReference>
<dbReference type="FunFam" id="3.30.50.10:FF:000042">
    <property type="entry name" value="Nuclear hormone receptor HR96"/>
    <property type="match status" value="1"/>
</dbReference>
<evidence type="ECO:0000256" key="11">
    <source>
        <dbReference type="SAM" id="MobiDB-lite"/>
    </source>
</evidence>
<name>A0AAV2QCQ5_MEGNR</name>
<dbReference type="Proteomes" id="UP001497623">
    <property type="component" value="Unassembled WGS sequence"/>
</dbReference>
<feature type="domain" description="NR LBD" evidence="13">
    <location>
        <begin position="512"/>
        <end position="742"/>
    </location>
</feature>
<feature type="region of interest" description="Disordered" evidence="11">
    <location>
        <begin position="1"/>
        <end position="23"/>
    </location>
</feature>
<feature type="region of interest" description="Disordered" evidence="11">
    <location>
        <begin position="110"/>
        <end position="130"/>
    </location>
</feature>
<keyword evidence="8 10" id="KW-0675">Receptor</keyword>
<dbReference type="AlphaFoldDB" id="A0AAV2QCQ5"/>
<dbReference type="SUPFAM" id="SSF57716">
    <property type="entry name" value="Glucocorticoid receptor-like (DNA-binding domain)"/>
    <property type="match status" value="1"/>
</dbReference>
<keyword evidence="5 10" id="KW-0805">Transcription regulation</keyword>
<evidence type="ECO:0000313" key="14">
    <source>
        <dbReference type="EMBL" id="CAL4080660.1"/>
    </source>
</evidence>
<feature type="compositionally biased region" description="Basic and acidic residues" evidence="11">
    <location>
        <begin position="161"/>
        <end position="175"/>
    </location>
</feature>
<dbReference type="CDD" id="cd06929">
    <property type="entry name" value="NR_LBD_F1"/>
    <property type="match status" value="1"/>
</dbReference>
<dbReference type="SMART" id="SM00399">
    <property type="entry name" value="ZnF_C4"/>
    <property type="match status" value="1"/>
</dbReference>
<keyword evidence="15" id="KW-1185">Reference proteome</keyword>
<dbReference type="GO" id="GO:0006950">
    <property type="term" value="P:response to stress"/>
    <property type="evidence" value="ECO:0007669"/>
    <property type="project" value="UniProtKB-ARBA"/>
</dbReference>
<dbReference type="InterPro" id="IPR000536">
    <property type="entry name" value="Nucl_hrmn_rcpt_lig-bd"/>
</dbReference>
<feature type="domain" description="Nuclear receptor" evidence="12">
    <location>
        <begin position="27"/>
        <end position="102"/>
    </location>
</feature>
<dbReference type="GO" id="GO:0005634">
    <property type="term" value="C:nucleus"/>
    <property type="evidence" value="ECO:0007669"/>
    <property type="project" value="UniProtKB-SubCell"/>
</dbReference>
<dbReference type="PANTHER" id="PTHR24082">
    <property type="entry name" value="NUCLEAR HORMONE RECEPTOR"/>
    <property type="match status" value="1"/>
</dbReference>
<dbReference type="GO" id="GO:0030154">
    <property type="term" value="P:cell differentiation"/>
    <property type="evidence" value="ECO:0007669"/>
    <property type="project" value="TreeGrafter"/>
</dbReference>
<protein>
    <recommendedName>
        <fullName evidence="16">Nuclear hormone receptor HR96</fullName>
    </recommendedName>
</protein>
<evidence type="ECO:0000256" key="8">
    <source>
        <dbReference type="ARBA" id="ARBA00023170"/>
    </source>
</evidence>
<dbReference type="CDD" id="cd06966">
    <property type="entry name" value="NR_DBD_CAR"/>
    <property type="match status" value="1"/>
</dbReference>
<dbReference type="InterPro" id="IPR035500">
    <property type="entry name" value="NHR-like_dom_sf"/>
</dbReference>
<dbReference type="SMART" id="SM00430">
    <property type="entry name" value="HOLI"/>
    <property type="match status" value="1"/>
</dbReference>
<dbReference type="SUPFAM" id="SSF48508">
    <property type="entry name" value="Nuclear receptor ligand-binding domain"/>
    <property type="match status" value="1"/>
</dbReference>
<dbReference type="Pfam" id="PF00105">
    <property type="entry name" value="zf-C4"/>
    <property type="match status" value="1"/>
</dbReference>
<feature type="compositionally biased region" description="Low complexity" evidence="11">
    <location>
        <begin position="176"/>
        <end position="188"/>
    </location>
</feature>
<dbReference type="InterPro" id="IPR013088">
    <property type="entry name" value="Znf_NHR/GATA"/>
</dbReference>
<sequence>MDDGSGSGGEDCLTSPGDDDSSKRLDNKKCGVCGDRALGYNFNAITCESCKAFFRRNALKQKEFRCPFNDSCKVDQVTRRFCQKCRLRKCFDIGMKKEWIMTEEEKQRKKQKIEENRMRKMDSTDDKKKPLMVNHFGNLGHNDTTKPQAVVVGVIREEETSNKVLRRDPHGDVHSQGRSSSVLSNSSSTDYNLEYESDNSKSPSSPLLYELTSRNSVNLSDGDPPRDTTGIFNAVSPSVHPFSASQPTLIDIDRSREIIPPFCSGNSSSDIFGIISTHSLSQSPPDPHSPLYTSAHNTPISTLTSSFITNMSSSVGPAMPLTANNLTVLNNLPVNTSSAAVIQPFSSVKPLSSMQQSHMHILDNSTLNPDASSRVLPNVNPAMEPKSTSTMQLTGNSIIQGSSNPPVTMNSIMGVSIKQEVEYSEDELFNCQDAEAASSATPKEAEKQERDTWKNFSVHEALRIIQPGCKSKKTDSSGRSMMDNIMETAITAEYSAFSLLASHNNPRELNEPEKLKLAELCEANKGLMAPLCEDYNFKDLNNPSLINIINLTEIAIRRLIKTSKRISAFKSLCQEDQIALLKGGCTEMMILRSVSAYDPDKDAWKIQQDSERFKNIKLKVLKAAPGNIYGEHKNFINGFQPEWRQDPNIIFLLCAITLFNPERANIIHADAIKHEQCSYLYLLKRYLECKYGGCEGRTIYYSLLERINHLHILNENHVRVFLEVDPQEVEPLLIEIFDLKQR</sequence>
<feature type="region of interest" description="Disordered" evidence="11">
    <location>
        <begin position="161"/>
        <end position="208"/>
    </location>
</feature>
<evidence type="ECO:0008006" key="16">
    <source>
        <dbReference type="Google" id="ProtNLM"/>
    </source>
</evidence>
<keyword evidence="3 10" id="KW-0863">Zinc-finger</keyword>
<dbReference type="EMBL" id="CAXKWB010005941">
    <property type="protein sequence ID" value="CAL4080660.1"/>
    <property type="molecule type" value="Genomic_DNA"/>
</dbReference>
<dbReference type="InterPro" id="IPR050234">
    <property type="entry name" value="Nuclear_hormone_rcpt_NR1"/>
</dbReference>
<keyword evidence="7 10" id="KW-0804">Transcription</keyword>
<keyword evidence="4 10" id="KW-0862">Zinc</keyword>